<keyword evidence="8 13" id="KW-0547">Nucleotide-binding</keyword>
<dbReference type="NCBIfam" id="TIGR03263">
    <property type="entry name" value="guanyl_kin"/>
    <property type="match status" value="1"/>
</dbReference>
<keyword evidence="6 13" id="KW-0963">Cytoplasm</keyword>
<comment type="caution">
    <text evidence="15">The sequence shown here is derived from an EMBL/GenBank/DDBJ whole genome shotgun (WGS) entry which is preliminary data.</text>
</comment>
<dbReference type="CDD" id="cd00071">
    <property type="entry name" value="GMPK"/>
    <property type="match status" value="1"/>
</dbReference>
<dbReference type="GO" id="GO:0004385">
    <property type="term" value="F:GMP kinase activity"/>
    <property type="evidence" value="ECO:0007669"/>
    <property type="project" value="UniProtKB-UniRule"/>
</dbReference>
<dbReference type="Pfam" id="PF00625">
    <property type="entry name" value="Guanylate_kin"/>
    <property type="match status" value="1"/>
</dbReference>
<evidence type="ECO:0000256" key="10">
    <source>
        <dbReference type="ARBA" id="ARBA00022840"/>
    </source>
</evidence>
<keyword evidence="7 13" id="KW-0808">Transferase</keyword>
<dbReference type="EMBL" id="ACEC01000093">
    <property type="protein sequence ID" value="EEG29639.1"/>
    <property type="molecule type" value="Genomic_DNA"/>
</dbReference>
<evidence type="ECO:0000313" key="15">
    <source>
        <dbReference type="EMBL" id="EEG29639.1"/>
    </source>
</evidence>
<dbReference type="InterPro" id="IPR027417">
    <property type="entry name" value="P-loop_NTPase"/>
</dbReference>
<protein>
    <recommendedName>
        <fullName evidence="5 13">Guanylate kinase</fullName>
        <ecNumber evidence="4 13">2.7.4.8</ecNumber>
    </recommendedName>
    <alternativeName>
        <fullName evidence="11 13">GMP kinase</fullName>
    </alternativeName>
</protein>
<dbReference type="GO" id="GO:0005829">
    <property type="term" value="C:cytosol"/>
    <property type="evidence" value="ECO:0007669"/>
    <property type="project" value="TreeGrafter"/>
</dbReference>
<dbReference type="EC" id="2.7.4.8" evidence="4 13"/>
<dbReference type="InterPro" id="IPR020590">
    <property type="entry name" value="Guanylate_kinase_CS"/>
</dbReference>
<comment type="catalytic activity">
    <reaction evidence="12 13">
        <text>GMP + ATP = GDP + ADP</text>
        <dbReference type="Rhea" id="RHEA:20780"/>
        <dbReference type="ChEBI" id="CHEBI:30616"/>
        <dbReference type="ChEBI" id="CHEBI:58115"/>
        <dbReference type="ChEBI" id="CHEBI:58189"/>
        <dbReference type="ChEBI" id="CHEBI:456216"/>
        <dbReference type="EC" id="2.7.4.8"/>
    </reaction>
</comment>
<evidence type="ECO:0000256" key="12">
    <source>
        <dbReference type="ARBA" id="ARBA00048594"/>
    </source>
</evidence>
<keyword evidence="16" id="KW-1185">Reference proteome</keyword>
<proteinExistence type="inferred from homology"/>
<dbReference type="InterPro" id="IPR008145">
    <property type="entry name" value="GK/Ca_channel_bsu"/>
</dbReference>
<dbReference type="PANTHER" id="PTHR23117:SF13">
    <property type="entry name" value="GUANYLATE KINASE"/>
    <property type="match status" value="1"/>
</dbReference>
<feature type="domain" description="Guanylate kinase-like" evidence="14">
    <location>
        <begin position="4"/>
        <end position="181"/>
    </location>
</feature>
<keyword evidence="9 13" id="KW-0418">Kinase</keyword>
<reference evidence="15 16" key="2">
    <citation type="submission" date="2009-02" db="EMBL/GenBank/DDBJ databases">
        <title>Draft genome sequence of Clostridium methylpentosum (DSM 5476).</title>
        <authorList>
            <person name="Sudarsanam P."/>
            <person name="Ley R."/>
            <person name="Guruge J."/>
            <person name="Turnbaugh P.J."/>
            <person name="Mahowald M."/>
            <person name="Liep D."/>
            <person name="Gordon J."/>
        </authorList>
    </citation>
    <scope>NUCLEOTIDE SEQUENCE [LARGE SCALE GENOMIC DNA]</scope>
    <source>
        <strain evidence="15 16">DSM 5476</strain>
    </source>
</reference>
<dbReference type="InterPro" id="IPR017665">
    <property type="entry name" value="Guanylate_kinase"/>
</dbReference>
<comment type="function">
    <text evidence="1 13">Essential for recycling GMP and indirectly, cGMP.</text>
</comment>
<dbReference type="FunFam" id="3.30.63.10:FF:000005">
    <property type="entry name" value="Guanylate kinase"/>
    <property type="match status" value="1"/>
</dbReference>
<reference evidence="15 16" key="1">
    <citation type="submission" date="2009-01" db="EMBL/GenBank/DDBJ databases">
        <authorList>
            <person name="Fulton L."/>
            <person name="Clifton S."/>
            <person name="Fulton B."/>
            <person name="Xu J."/>
            <person name="Minx P."/>
            <person name="Pepin K.H."/>
            <person name="Johnson M."/>
            <person name="Bhonagiri V."/>
            <person name="Nash W.E."/>
            <person name="Mardis E.R."/>
            <person name="Wilson R.K."/>
        </authorList>
    </citation>
    <scope>NUCLEOTIDE SEQUENCE [LARGE SCALE GENOMIC DNA]</scope>
    <source>
        <strain evidence="15 16">DSM 5476</strain>
    </source>
</reference>
<sequence length="203" mass="23066">MNKGLLIVLSGPSGSGKGTINQVIAEDPNVFLSVSATTRSPREGEQHGQHYYFITREEFEDRLKQDGMLEYNEYCGNYYGTPKKEMQQRLENGNDVILEIDVNGALNVMERVDDVVSIFIMPPSLEVLEDRLRGRGTESEEVIRQRMNEAITEIGKADQYDYIVVNDKLDDAISEVRAILSAEKHKITRMREFVKGVLNYGNE</sequence>
<dbReference type="PROSITE" id="PS50052">
    <property type="entry name" value="GUANYLATE_KINASE_2"/>
    <property type="match status" value="1"/>
</dbReference>
<evidence type="ECO:0000313" key="16">
    <source>
        <dbReference type="Proteomes" id="UP000003340"/>
    </source>
</evidence>
<evidence type="ECO:0000256" key="3">
    <source>
        <dbReference type="ARBA" id="ARBA00005790"/>
    </source>
</evidence>
<dbReference type="Gene3D" id="3.30.63.10">
    <property type="entry name" value="Guanylate Kinase phosphate binding domain"/>
    <property type="match status" value="1"/>
</dbReference>
<evidence type="ECO:0000256" key="2">
    <source>
        <dbReference type="ARBA" id="ARBA00004496"/>
    </source>
</evidence>
<evidence type="ECO:0000259" key="14">
    <source>
        <dbReference type="PROSITE" id="PS50052"/>
    </source>
</evidence>
<organism evidence="15 16">
    <name type="scientific">[Clostridium] methylpentosum DSM 5476</name>
    <dbReference type="NCBI Taxonomy" id="537013"/>
    <lineage>
        <taxon>Bacteria</taxon>
        <taxon>Bacillati</taxon>
        <taxon>Bacillota</taxon>
        <taxon>Clostridia</taxon>
        <taxon>Eubacteriales</taxon>
        <taxon>Oscillospiraceae</taxon>
        <taxon>Oscillospiraceae incertae sedis</taxon>
    </lineage>
</organism>
<feature type="binding site" evidence="13">
    <location>
        <begin position="11"/>
        <end position="18"/>
    </location>
    <ligand>
        <name>ATP</name>
        <dbReference type="ChEBI" id="CHEBI:30616"/>
    </ligand>
</feature>
<evidence type="ECO:0000256" key="6">
    <source>
        <dbReference type="ARBA" id="ARBA00022490"/>
    </source>
</evidence>
<comment type="similarity">
    <text evidence="3 13">Belongs to the guanylate kinase family.</text>
</comment>
<evidence type="ECO:0000256" key="8">
    <source>
        <dbReference type="ARBA" id="ARBA00022741"/>
    </source>
</evidence>
<dbReference type="HAMAP" id="MF_00328">
    <property type="entry name" value="Guanylate_kinase"/>
    <property type="match status" value="1"/>
</dbReference>
<evidence type="ECO:0000256" key="4">
    <source>
        <dbReference type="ARBA" id="ARBA00012961"/>
    </source>
</evidence>
<evidence type="ECO:0000256" key="9">
    <source>
        <dbReference type="ARBA" id="ARBA00022777"/>
    </source>
</evidence>
<dbReference type="PROSITE" id="PS00856">
    <property type="entry name" value="GUANYLATE_KINASE_1"/>
    <property type="match status" value="1"/>
</dbReference>
<accession>C0EFL0</accession>
<dbReference type="SUPFAM" id="SSF52540">
    <property type="entry name" value="P-loop containing nucleoside triphosphate hydrolases"/>
    <property type="match status" value="1"/>
</dbReference>
<evidence type="ECO:0000256" key="5">
    <source>
        <dbReference type="ARBA" id="ARBA00016296"/>
    </source>
</evidence>
<dbReference type="AlphaFoldDB" id="C0EFL0"/>
<dbReference type="Gene3D" id="3.40.50.300">
    <property type="entry name" value="P-loop containing nucleotide triphosphate hydrolases"/>
    <property type="match status" value="1"/>
</dbReference>
<evidence type="ECO:0000256" key="7">
    <source>
        <dbReference type="ARBA" id="ARBA00022679"/>
    </source>
</evidence>
<dbReference type="STRING" id="537013.CLOSTMETH_02652"/>
<dbReference type="eggNOG" id="COG0194">
    <property type="taxonomic scope" value="Bacteria"/>
</dbReference>
<comment type="subcellular location">
    <subcellularLocation>
        <location evidence="2 13">Cytoplasm</location>
    </subcellularLocation>
</comment>
<name>C0EFL0_9FIRM</name>
<gene>
    <name evidence="13 15" type="primary">gmk</name>
    <name evidence="15" type="ORF">CLOSTMETH_02652</name>
</gene>
<dbReference type="HOGENOM" id="CLU_001715_1_2_9"/>
<evidence type="ECO:0000256" key="1">
    <source>
        <dbReference type="ARBA" id="ARBA00003531"/>
    </source>
</evidence>
<dbReference type="GO" id="GO:0005524">
    <property type="term" value="F:ATP binding"/>
    <property type="evidence" value="ECO:0007669"/>
    <property type="project" value="UniProtKB-UniRule"/>
</dbReference>
<evidence type="ECO:0000256" key="13">
    <source>
        <dbReference type="HAMAP-Rule" id="MF_00328"/>
    </source>
</evidence>
<evidence type="ECO:0000256" key="11">
    <source>
        <dbReference type="ARBA" id="ARBA00030128"/>
    </source>
</evidence>
<dbReference type="Proteomes" id="UP000003340">
    <property type="component" value="Unassembled WGS sequence"/>
</dbReference>
<dbReference type="SMART" id="SM00072">
    <property type="entry name" value="GuKc"/>
    <property type="match status" value="1"/>
</dbReference>
<keyword evidence="10 13" id="KW-0067">ATP-binding</keyword>
<dbReference type="InterPro" id="IPR008144">
    <property type="entry name" value="Guanylate_kin-like_dom"/>
</dbReference>
<dbReference type="PANTHER" id="PTHR23117">
    <property type="entry name" value="GUANYLATE KINASE-RELATED"/>
    <property type="match status" value="1"/>
</dbReference>